<dbReference type="InterPro" id="IPR012914">
    <property type="entry name" value="PucR_dom"/>
</dbReference>
<dbReference type="RefSeq" id="WP_011876774.1">
    <property type="nucleotide sequence ID" value="NC_009253.1"/>
</dbReference>
<dbReference type="Proteomes" id="UP000001556">
    <property type="component" value="Chromosome"/>
</dbReference>
<protein>
    <submittedName>
        <fullName evidence="3">Purine catabolism PurC domain protein</fullName>
    </submittedName>
</protein>
<dbReference type="KEGG" id="drm:Dred_0388"/>
<dbReference type="InterPro" id="IPR042070">
    <property type="entry name" value="PucR_C-HTH_sf"/>
</dbReference>
<evidence type="ECO:0000259" key="2">
    <source>
        <dbReference type="Pfam" id="PF13556"/>
    </source>
</evidence>
<dbReference type="OrthoDB" id="143422at2"/>
<dbReference type="AlphaFoldDB" id="A4J1I3"/>
<dbReference type="PANTHER" id="PTHR33744">
    <property type="entry name" value="CARBOHYDRATE DIACID REGULATOR"/>
    <property type="match status" value="1"/>
</dbReference>
<dbReference type="InterPro" id="IPR025736">
    <property type="entry name" value="PucR_C-HTH_dom"/>
</dbReference>
<evidence type="ECO:0000313" key="4">
    <source>
        <dbReference type="Proteomes" id="UP000001556"/>
    </source>
</evidence>
<proteinExistence type="predicted"/>
<dbReference type="InterPro" id="IPR051448">
    <property type="entry name" value="CdaR-like_regulators"/>
</dbReference>
<dbReference type="eggNOG" id="COG2508">
    <property type="taxonomic scope" value="Bacteria"/>
</dbReference>
<dbReference type="Pfam" id="PF13556">
    <property type="entry name" value="HTH_30"/>
    <property type="match status" value="1"/>
</dbReference>
<organism evidence="3 4">
    <name type="scientific">Desulforamulus reducens (strain ATCC BAA-1160 / DSM 100696 / MI-1)</name>
    <name type="common">Desulfotomaculum reducens</name>
    <dbReference type="NCBI Taxonomy" id="349161"/>
    <lineage>
        <taxon>Bacteria</taxon>
        <taxon>Bacillati</taxon>
        <taxon>Bacillota</taxon>
        <taxon>Clostridia</taxon>
        <taxon>Eubacteriales</taxon>
        <taxon>Peptococcaceae</taxon>
        <taxon>Desulforamulus</taxon>
    </lineage>
</organism>
<reference evidence="3 4" key="1">
    <citation type="submission" date="2007-03" db="EMBL/GenBank/DDBJ databases">
        <title>Complete sequence of Desulfotomaculum reducens MI-1.</title>
        <authorList>
            <consortium name="US DOE Joint Genome Institute"/>
            <person name="Copeland A."/>
            <person name="Lucas S."/>
            <person name="Lapidus A."/>
            <person name="Barry K."/>
            <person name="Detter J.C."/>
            <person name="Glavina del Rio T."/>
            <person name="Hammon N."/>
            <person name="Israni S."/>
            <person name="Dalin E."/>
            <person name="Tice H."/>
            <person name="Pitluck S."/>
            <person name="Sims D."/>
            <person name="Brettin T."/>
            <person name="Bruce D."/>
            <person name="Han C."/>
            <person name="Tapia R."/>
            <person name="Schmutz J."/>
            <person name="Larimer F."/>
            <person name="Land M."/>
            <person name="Hauser L."/>
            <person name="Kyrpides N."/>
            <person name="Kim E."/>
            <person name="Tebo B.M."/>
            <person name="Richardson P."/>
        </authorList>
    </citation>
    <scope>NUCLEOTIDE SEQUENCE [LARGE SCALE GENOMIC DNA]</scope>
    <source>
        <strain evidence="3 4">MI-1</strain>
    </source>
</reference>
<dbReference type="STRING" id="349161.Dred_0388"/>
<name>A4J1I3_DESRM</name>
<feature type="domain" description="Purine catabolism PurC-like" evidence="1">
    <location>
        <begin position="7"/>
        <end position="128"/>
    </location>
</feature>
<dbReference type="Gene3D" id="1.10.10.2840">
    <property type="entry name" value="PucR C-terminal helix-turn-helix domain"/>
    <property type="match status" value="1"/>
</dbReference>
<evidence type="ECO:0000259" key="1">
    <source>
        <dbReference type="Pfam" id="PF07905"/>
    </source>
</evidence>
<evidence type="ECO:0000313" key="3">
    <source>
        <dbReference type="EMBL" id="ABO48936.1"/>
    </source>
</evidence>
<keyword evidence="4" id="KW-1185">Reference proteome</keyword>
<feature type="domain" description="PucR C-terminal helix-turn-helix" evidence="2">
    <location>
        <begin position="317"/>
        <end position="375"/>
    </location>
</feature>
<gene>
    <name evidence="3" type="ordered locus">Dred_0388</name>
</gene>
<dbReference type="EMBL" id="CP000612">
    <property type="protein sequence ID" value="ABO48936.1"/>
    <property type="molecule type" value="Genomic_DNA"/>
</dbReference>
<dbReference type="PANTHER" id="PTHR33744:SF1">
    <property type="entry name" value="DNA-BINDING TRANSCRIPTIONAL ACTIVATOR ADER"/>
    <property type="match status" value="1"/>
</dbReference>
<dbReference type="HOGENOM" id="CLU_017436_6_1_9"/>
<sequence>MGVSIRDTLSLDILKGAKVIAGQRGFNRLIKRVSVIECPDCQDYKELLREGDFFLTSFYAVKDDPGLLAITVSTIIESGSSGLCLLDLYMEDLPEEIKALANRKNFPIIMISKDLPYAEIITEIMDLIIQNKENIIVEMQVDKLLLEKDGSSIKGLALQINNKFCNNVAAIFITSKQGVKRRLLNLKESFQGQESWSVISYKRGILLLISTPYQVENHQSIKELNSIIQTIEGTTKNYYLGISRHYSGLENLGLCIKEAMHANELGEKVLEQKITMYKDLGVYRVLSVVKETPELKEFHDEIILPLQEYDRKNNMNLFKTAVSYIENDGDVNKTAQELFQHRNTIRYRLMKIKEILKMEGLEGSFYEQLSVAIKIHKML</sequence>
<accession>A4J1I3</accession>
<dbReference type="Pfam" id="PF07905">
    <property type="entry name" value="PucR"/>
    <property type="match status" value="1"/>
</dbReference>